<keyword evidence="6" id="KW-1185">Reference proteome</keyword>
<dbReference type="SUPFAM" id="SSF55729">
    <property type="entry name" value="Acyl-CoA N-acyltransferases (Nat)"/>
    <property type="match status" value="1"/>
</dbReference>
<name>A0A8H7Q2E0_MORIS</name>
<dbReference type="InterPro" id="IPR051531">
    <property type="entry name" value="N-acetyltransferase"/>
</dbReference>
<gene>
    <name evidence="5" type="ORF">INT43_000480</name>
</gene>
<dbReference type="GO" id="GO:0016747">
    <property type="term" value="F:acyltransferase activity, transferring groups other than amino-acyl groups"/>
    <property type="evidence" value="ECO:0007669"/>
    <property type="project" value="InterPro"/>
</dbReference>
<keyword evidence="1" id="KW-0808">Transferase</keyword>
<evidence type="ECO:0000256" key="1">
    <source>
        <dbReference type="ARBA" id="ARBA00022679"/>
    </source>
</evidence>
<feature type="domain" description="N-acetyltransferase" evidence="4">
    <location>
        <begin position="16"/>
        <end position="183"/>
    </location>
</feature>
<dbReference type="AlphaFoldDB" id="A0A8H7Q2E0"/>
<dbReference type="CDD" id="cd04301">
    <property type="entry name" value="NAT_SF"/>
    <property type="match status" value="1"/>
</dbReference>
<evidence type="ECO:0000313" key="5">
    <source>
        <dbReference type="EMBL" id="KAG2184571.1"/>
    </source>
</evidence>
<proteinExistence type="inferred from homology"/>
<dbReference type="PANTHER" id="PTHR43792">
    <property type="entry name" value="GNAT FAMILY, PUTATIVE (AFU_ORTHOLOGUE AFUA_3G00765)-RELATED-RELATED"/>
    <property type="match status" value="1"/>
</dbReference>
<dbReference type="EMBL" id="JAEPQZ010000002">
    <property type="protein sequence ID" value="KAG2184571.1"/>
    <property type="molecule type" value="Genomic_DNA"/>
</dbReference>
<evidence type="ECO:0000256" key="2">
    <source>
        <dbReference type="ARBA" id="ARBA00023315"/>
    </source>
</evidence>
<dbReference type="Proteomes" id="UP000654370">
    <property type="component" value="Unassembled WGS sequence"/>
</dbReference>
<dbReference type="OrthoDB" id="64477at2759"/>
<dbReference type="InterPro" id="IPR016181">
    <property type="entry name" value="Acyl_CoA_acyltransferase"/>
</dbReference>
<organism evidence="5 6">
    <name type="scientific">Mortierella isabellina</name>
    <name type="common">Filamentous fungus</name>
    <name type="synonym">Umbelopsis isabellina</name>
    <dbReference type="NCBI Taxonomy" id="91625"/>
    <lineage>
        <taxon>Eukaryota</taxon>
        <taxon>Fungi</taxon>
        <taxon>Fungi incertae sedis</taxon>
        <taxon>Mucoromycota</taxon>
        <taxon>Mucoromycotina</taxon>
        <taxon>Umbelopsidomycetes</taxon>
        <taxon>Umbelopsidales</taxon>
        <taxon>Umbelopsidaceae</taxon>
        <taxon>Umbelopsis</taxon>
    </lineage>
</organism>
<keyword evidence="2" id="KW-0012">Acyltransferase</keyword>
<dbReference type="InterPro" id="IPR000182">
    <property type="entry name" value="GNAT_dom"/>
</dbReference>
<dbReference type="PROSITE" id="PS51186">
    <property type="entry name" value="GNAT"/>
    <property type="match status" value="1"/>
</dbReference>
<dbReference type="PANTHER" id="PTHR43792:SF8">
    <property type="entry name" value="[RIBOSOMAL PROTEIN US5]-ALANINE N-ACETYLTRANSFERASE"/>
    <property type="match status" value="1"/>
</dbReference>
<protein>
    <recommendedName>
        <fullName evidence="4">N-acetyltransferase domain-containing protein</fullName>
    </recommendedName>
</protein>
<evidence type="ECO:0000313" key="6">
    <source>
        <dbReference type="Proteomes" id="UP000654370"/>
    </source>
</evidence>
<comment type="similarity">
    <text evidence="3">Belongs to the acetyltransferase family. RimJ subfamily.</text>
</comment>
<accession>A0A8H7Q2E0</accession>
<comment type="caution">
    <text evidence="5">The sequence shown here is derived from an EMBL/GenBank/DDBJ whole genome shotgun (WGS) entry which is preliminary data.</text>
</comment>
<dbReference type="Gene3D" id="3.40.630.30">
    <property type="match status" value="1"/>
</dbReference>
<sequence length="184" mass="20162">MSGQLNIELKSETLPILLRVPGPSDAKALLEILNNPSNTEFDPHAGDGNLQLADIENIITRMCSSAAMDIPDRVNLVVVDTSLDNQVVGLGGFGHIATDGDERIGDAGIMLQPEARGKGYGVEAIKLTMKYAFDELKLNAVTLTMLKKNVAMWTLIEQKLKLQGTERESEFGTEKSYMVRAKDW</sequence>
<dbReference type="Pfam" id="PF13302">
    <property type="entry name" value="Acetyltransf_3"/>
    <property type="match status" value="1"/>
</dbReference>
<evidence type="ECO:0000256" key="3">
    <source>
        <dbReference type="ARBA" id="ARBA00038502"/>
    </source>
</evidence>
<reference evidence="5" key="1">
    <citation type="submission" date="2020-12" db="EMBL/GenBank/DDBJ databases">
        <title>Metabolic potential, ecology and presence of endohyphal bacteria is reflected in genomic diversity of Mucoromycotina.</title>
        <authorList>
            <person name="Muszewska A."/>
            <person name="Okrasinska A."/>
            <person name="Steczkiewicz K."/>
            <person name="Drgas O."/>
            <person name="Orlowska M."/>
            <person name="Perlinska-Lenart U."/>
            <person name="Aleksandrzak-Piekarczyk T."/>
            <person name="Szatraj K."/>
            <person name="Zielenkiewicz U."/>
            <person name="Pilsyk S."/>
            <person name="Malc E."/>
            <person name="Mieczkowski P."/>
            <person name="Kruszewska J.S."/>
            <person name="Biernat P."/>
            <person name="Pawlowska J."/>
        </authorList>
    </citation>
    <scope>NUCLEOTIDE SEQUENCE</scope>
    <source>
        <strain evidence="5">WA0000067209</strain>
    </source>
</reference>
<evidence type="ECO:0000259" key="4">
    <source>
        <dbReference type="PROSITE" id="PS51186"/>
    </source>
</evidence>